<dbReference type="PANTHER" id="PTHR12304">
    <property type="entry name" value="INOSINE-URIDINE PREFERRING NUCLEOSIDE HYDROLASE"/>
    <property type="match status" value="1"/>
</dbReference>
<keyword evidence="4" id="KW-0732">Signal</keyword>
<keyword evidence="2 6" id="KW-0378">Hydrolase</keyword>
<organism evidence="6 7">
    <name type="scientific">Ditylenchus destructor</name>
    <dbReference type="NCBI Taxonomy" id="166010"/>
    <lineage>
        <taxon>Eukaryota</taxon>
        <taxon>Metazoa</taxon>
        <taxon>Ecdysozoa</taxon>
        <taxon>Nematoda</taxon>
        <taxon>Chromadorea</taxon>
        <taxon>Rhabditida</taxon>
        <taxon>Tylenchina</taxon>
        <taxon>Tylenchomorpha</taxon>
        <taxon>Sphaerularioidea</taxon>
        <taxon>Anguinidae</taxon>
        <taxon>Anguininae</taxon>
        <taxon>Ditylenchus</taxon>
    </lineage>
</organism>
<evidence type="ECO:0000256" key="4">
    <source>
        <dbReference type="SAM" id="SignalP"/>
    </source>
</evidence>
<name>A0AAD4NHG4_9BILA</name>
<dbReference type="SUPFAM" id="SSF53590">
    <property type="entry name" value="Nucleoside hydrolase"/>
    <property type="match status" value="1"/>
</dbReference>
<gene>
    <name evidence="6" type="ORF">DdX_01760</name>
</gene>
<keyword evidence="3" id="KW-0326">Glycosidase</keyword>
<dbReference type="AlphaFoldDB" id="A0AAD4NHG4"/>
<dbReference type="InterPro" id="IPR036452">
    <property type="entry name" value="Ribo_hydro-like"/>
</dbReference>
<comment type="caution">
    <text evidence="6">The sequence shown here is derived from an EMBL/GenBank/DDBJ whole genome shotgun (WGS) entry which is preliminary data.</text>
</comment>
<feature type="signal peptide" evidence="4">
    <location>
        <begin position="1"/>
        <end position="20"/>
    </location>
</feature>
<dbReference type="GO" id="GO:0008477">
    <property type="term" value="F:purine nucleosidase activity"/>
    <property type="evidence" value="ECO:0007669"/>
    <property type="project" value="TreeGrafter"/>
</dbReference>
<dbReference type="EMBL" id="JAKKPZ010000001">
    <property type="protein sequence ID" value="KAI1729518.1"/>
    <property type="molecule type" value="Genomic_DNA"/>
</dbReference>
<sequence>MNYWVAGTLCFLHLLRICSGLSQRHELTKMILDTDFTTINDDGQVLVMAAQLHAARKVNLLGVTVPSGNAWRVQEVSNCLKGVERLGIEHRIGVYEGANEPFLHTYETFLYEKEIWGDQTQYVGAYTAPPLKPVQVTPPPDGFATHTKPKKQSAVDFIIKTVHKYPYQVSIVAIGPLTNIALALRLDPTIEPLIKEIVIMGGQIETPGNSFHGAGEFNWWFDPESVQVVLRANISRVIVPLDVTTTVPMLKSVYEQIANHTPSTVITKLYAADYWNSVTGHAFDQIAMAVFYNSTLVTNSTILYVDINACLDDQNYSKSIFYTDSNVPNSVLNTYKKSEVVFGIDNDAFYALYVDLMTRNVPVSSGA</sequence>
<evidence type="ECO:0000259" key="5">
    <source>
        <dbReference type="Pfam" id="PF01156"/>
    </source>
</evidence>
<evidence type="ECO:0000256" key="3">
    <source>
        <dbReference type="ARBA" id="ARBA00023295"/>
    </source>
</evidence>
<feature type="domain" description="Inosine/uridine-preferring nucleoside hydrolase" evidence="5">
    <location>
        <begin position="30"/>
        <end position="350"/>
    </location>
</feature>
<evidence type="ECO:0000256" key="2">
    <source>
        <dbReference type="ARBA" id="ARBA00022801"/>
    </source>
</evidence>
<accession>A0AAD4NHG4</accession>
<reference evidence="6" key="1">
    <citation type="submission" date="2022-01" db="EMBL/GenBank/DDBJ databases">
        <title>Genome Sequence Resource for Two Populations of Ditylenchus destructor, the Migratory Endoparasitic Phytonematode.</title>
        <authorList>
            <person name="Zhang H."/>
            <person name="Lin R."/>
            <person name="Xie B."/>
        </authorList>
    </citation>
    <scope>NUCLEOTIDE SEQUENCE</scope>
    <source>
        <strain evidence="6">BazhouSP</strain>
    </source>
</reference>
<dbReference type="GO" id="GO:0006152">
    <property type="term" value="P:purine nucleoside catabolic process"/>
    <property type="evidence" value="ECO:0007669"/>
    <property type="project" value="TreeGrafter"/>
</dbReference>
<evidence type="ECO:0000313" key="6">
    <source>
        <dbReference type="EMBL" id="KAI1729518.1"/>
    </source>
</evidence>
<proteinExistence type="inferred from homology"/>
<feature type="chain" id="PRO_5042204785" evidence="4">
    <location>
        <begin position="21"/>
        <end position="367"/>
    </location>
</feature>
<dbReference type="PANTHER" id="PTHR12304:SF4">
    <property type="entry name" value="URIDINE NUCLEOSIDASE"/>
    <property type="match status" value="1"/>
</dbReference>
<dbReference type="GO" id="GO:0005829">
    <property type="term" value="C:cytosol"/>
    <property type="evidence" value="ECO:0007669"/>
    <property type="project" value="TreeGrafter"/>
</dbReference>
<dbReference type="Pfam" id="PF01156">
    <property type="entry name" value="IU_nuc_hydro"/>
    <property type="match status" value="1"/>
</dbReference>
<dbReference type="InterPro" id="IPR001910">
    <property type="entry name" value="Inosine/uridine_hydrolase_dom"/>
</dbReference>
<dbReference type="Proteomes" id="UP001201812">
    <property type="component" value="Unassembled WGS sequence"/>
</dbReference>
<dbReference type="InterPro" id="IPR023186">
    <property type="entry name" value="IUNH"/>
</dbReference>
<evidence type="ECO:0000256" key="1">
    <source>
        <dbReference type="ARBA" id="ARBA00009176"/>
    </source>
</evidence>
<protein>
    <submittedName>
        <fullName evidence="6">Inosine-uridine preferring nucleoside hydrolase domain-containing protein</fullName>
    </submittedName>
</protein>
<dbReference type="Gene3D" id="3.90.245.10">
    <property type="entry name" value="Ribonucleoside hydrolase-like"/>
    <property type="match status" value="1"/>
</dbReference>
<comment type="similarity">
    <text evidence="1">Belongs to the IUNH family.</text>
</comment>
<evidence type="ECO:0000313" key="7">
    <source>
        <dbReference type="Proteomes" id="UP001201812"/>
    </source>
</evidence>
<keyword evidence="7" id="KW-1185">Reference proteome</keyword>